<dbReference type="PANTHER" id="PTHR35793:SF2">
    <property type="entry name" value="INNER MEMBRANE PROTEIN YJIG"/>
    <property type="match status" value="1"/>
</dbReference>
<proteinExistence type="predicted"/>
<keyword evidence="1" id="KW-1133">Transmembrane helix</keyword>
<keyword evidence="1" id="KW-0472">Membrane</keyword>
<name>A0ABV1F938_9FIRM</name>
<dbReference type="Proteomes" id="UP001490816">
    <property type="component" value="Unassembled WGS sequence"/>
</dbReference>
<keyword evidence="1" id="KW-0812">Transmembrane</keyword>
<accession>A0ABV1F938</accession>
<gene>
    <name evidence="3" type="ORF">WMO39_00650</name>
</gene>
<keyword evidence="4" id="KW-1185">Reference proteome</keyword>
<sequence>MEFVMPAFACIVVVFGLIKKVPVFDVFISGAKEGVKLLYNIAPTIMGLVFAVDLLQSSGAIDAICALIQPTAEFLGFPKEIVPLVLLRPVSGSGSTALLTALYKTCGPDSFAGRTASVLAGSSETTFYAIAMYFGCIRVKKIRHTLFAAITADLTAAIMSVITVRLWFNM</sequence>
<dbReference type="Pfam" id="PF07670">
    <property type="entry name" value="Gate"/>
    <property type="match status" value="1"/>
</dbReference>
<comment type="caution">
    <text evidence="3">The sequence shown here is derived from an EMBL/GenBank/DDBJ whole genome shotgun (WGS) entry which is preliminary data.</text>
</comment>
<dbReference type="InterPro" id="IPR052549">
    <property type="entry name" value="SpmB"/>
</dbReference>
<evidence type="ECO:0000256" key="1">
    <source>
        <dbReference type="SAM" id="Phobius"/>
    </source>
</evidence>
<evidence type="ECO:0000313" key="3">
    <source>
        <dbReference type="EMBL" id="MEQ2468842.1"/>
    </source>
</evidence>
<protein>
    <submittedName>
        <fullName evidence="3">Nucleoside recognition domain-containing protein</fullName>
    </submittedName>
</protein>
<organism evidence="3 4">
    <name type="scientific">Ruminococcoides intestinale</name>
    <dbReference type="NCBI Taxonomy" id="3133162"/>
    <lineage>
        <taxon>Bacteria</taxon>
        <taxon>Bacillati</taxon>
        <taxon>Bacillota</taxon>
        <taxon>Clostridia</taxon>
        <taxon>Eubacteriales</taxon>
        <taxon>Oscillospiraceae</taxon>
        <taxon>Ruminococcoides</taxon>
    </lineage>
</organism>
<feature type="transmembrane region" description="Helical" evidence="1">
    <location>
        <begin position="44"/>
        <end position="69"/>
    </location>
</feature>
<reference evidence="3 4" key="1">
    <citation type="submission" date="2024-03" db="EMBL/GenBank/DDBJ databases">
        <title>Human intestinal bacterial collection.</title>
        <authorList>
            <person name="Pauvert C."/>
            <person name="Hitch T.C.A."/>
            <person name="Clavel T."/>
        </authorList>
    </citation>
    <scope>NUCLEOTIDE SEQUENCE [LARGE SCALE GENOMIC DNA]</scope>
    <source>
        <strain evidence="3 4">CLA-JM-H38</strain>
    </source>
</reference>
<feature type="transmembrane region" description="Helical" evidence="1">
    <location>
        <begin position="146"/>
        <end position="168"/>
    </location>
</feature>
<dbReference type="InterPro" id="IPR011642">
    <property type="entry name" value="Gate_dom"/>
</dbReference>
<feature type="domain" description="Nucleoside transporter/FeoB GTPase Gate" evidence="2">
    <location>
        <begin position="39"/>
        <end position="136"/>
    </location>
</feature>
<dbReference type="PANTHER" id="PTHR35793">
    <property type="entry name" value="INNER MEMBRANE PROTEIN YJIG"/>
    <property type="match status" value="1"/>
</dbReference>
<dbReference type="RefSeq" id="WP_015522783.1">
    <property type="nucleotide sequence ID" value="NZ_JBBMEZ010000001.1"/>
</dbReference>
<dbReference type="EMBL" id="JBBMEZ010000001">
    <property type="protein sequence ID" value="MEQ2468842.1"/>
    <property type="molecule type" value="Genomic_DNA"/>
</dbReference>
<evidence type="ECO:0000259" key="2">
    <source>
        <dbReference type="Pfam" id="PF07670"/>
    </source>
</evidence>
<evidence type="ECO:0000313" key="4">
    <source>
        <dbReference type="Proteomes" id="UP001490816"/>
    </source>
</evidence>